<keyword evidence="2 4" id="KW-0863">Zinc-finger</keyword>
<dbReference type="InterPro" id="IPR019787">
    <property type="entry name" value="Znf_PHD-finger"/>
</dbReference>
<dbReference type="SUPFAM" id="SSF46689">
    <property type="entry name" value="Homeodomain-like"/>
    <property type="match status" value="1"/>
</dbReference>
<dbReference type="InterPro" id="IPR001965">
    <property type="entry name" value="Znf_PHD"/>
</dbReference>
<dbReference type="InterPro" id="IPR011011">
    <property type="entry name" value="Znf_FYVE_PHD"/>
</dbReference>
<proteinExistence type="predicted"/>
<feature type="domain" description="PHD-type" evidence="6">
    <location>
        <begin position="200"/>
        <end position="247"/>
    </location>
</feature>
<dbReference type="Gene3D" id="3.30.40.10">
    <property type="entry name" value="Zinc/RING finger domain, C3HC4 (zinc finger)"/>
    <property type="match status" value="1"/>
</dbReference>
<accession>A0A6V2CUL3</accession>
<reference evidence="8" key="1">
    <citation type="submission" date="2021-01" db="EMBL/GenBank/DDBJ databases">
        <authorList>
            <person name="Corre E."/>
            <person name="Pelletier E."/>
            <person name="Niang G."/>
            <person name="Scheremetjew M."/>
            <person name="Finn R."/>
            <person name="Kale V."/>
            <person name="Holt S."/>
            <person name="Cochrane G."/>
            <person name="Meng A."/>
            <person name="Brown T."/>
            <person name="Cohen L."/>
        </authorList>
    </citation>
    <scope>NUCLEOTIDE SEQUENCE</scope>
    <source>
        <strain evidence="8">GSO104</strain>
    </source>
</reference>
<dbReference type="PROSITE" id="PS01359">
    <property type="entry name" value="ZF_PHD_1"/>
    <property type="match status" value="1"/>
</dbReference>
<sequence>MRMDEVSKNGEKAEIFTEMQAMMKSAQKGRKPNAERKPTRIGSEYQATNIPPAGIFSGNETDTLKENSLKSDLYYEQVWDPKRAAASGKADLVHMTVLHNRKEAGMVHFHRCDYTIPGFYTDLAEVPPLDGTDWSKEEKNLFNESIWSYRKDIGKVAKHTGKSINNCLAYYYGSFKQTADYARLKSVCSIEEKQTKDGYADYCAVCDDGGELLCCDGCKNAYHLGCLDPPLLEIPADDWYCVECVMNKNFNCSDPKRKKQRRSRGGT</sequence>
<evidence type="ECO:0000256" key="4">
    <source>
        <dbReference type="PROSITE-ProRule" id="PRU00146"/>
    </source>
</evidence>
<dbReference type="PANTHER" id="PTHR46508">
    <property type="entry name" value="PHD FINGER FAMILY PROTEIN"/>
    <property type="match status" value="1"/>
</dbReference>
<gene>
    <name evidence="8" type="ORF">DBRI00130_LOCUS8862</name>
    <name evidence="9" type="ORF">DBRI00130_LOCUS8863</name>
</gene>
<dbReference type="CDD" id="cd15532">
    <property type="entry name" value="PHD2_CHD_II"/>
    <property type="match status" value="1"/>
</dbReference>
<evidence type="ECO:0000256" key="5">
    <source>
        <dbReference type="SAM" id="MobiDB-lite"/>
    </source>
</evidence>
<feature type="domain" description="SANT" evidence="7">
    <location>
        <begin position="129"/>
        <end position="179"/>
    </location>
</feature>
<dbReference type="PROSITE" id="PS51293">
    <property type="entry name" value="SANT"/>
    <property type="match status" value="1"/>
</dbReference>
<evidence type="ECO:0000313" key="8">
    <source>
        <dbReference type="EMBL" id="CAE4595705.1"/>
    </source>
</evidence>
<dbReference type="Pfam" id="PF00628">
    <property type="entry name" value="PHD"/>
    <property type="match status" value="1"/>
</dbReference>
<dbReference type="InterPro" id="IPR017884">
    <property type="entry name" value="SANT_dom"/>
</dbReference>
<keyword evidence="1" id="KW-0479">Metal-binding</keyword>
<protein>
    <recommendedName>
        <fullName evidence="10">PHD-type domain-containing protein</fullName>
    </recommendedName>
</protein>
<dbReference type="InterPro" id="IPR013083">
    <property type="entry name" value="Znf_RING/FYVE/PHD"/>
</dbReference>
<dbReference type="InterPro" id="IPR009057">
    <property type="entry name" value="Homeodomain-like_sf"/>
</dbReference>
<dbReference type="PROSITE" id="PS50016">
    <property type="entry name" value="ZF_PHD_2"/>
    <property type="match status" value="1"/>
</dbReference>
<keyword evidence="3" id="KW-0862">Zinc</keyword>
<evidence type="ECO:0000256" key="1">
    <source>
        <dbReference type="ARBA" id="ARBA00022723"/>
    </source>
</evidence>
<dbReference type="SMART" id="SM00249">
    <property type="entry name" value="PHD"/>
    <property type="match status" value="1"/>
</dbReference>
<dbReference type="PANTHER" id="PTHR46508:SF1">
    <property type="entry name" value="PHD FINGER FAMILY PROTEIN"/>
    <property type="match status" value="1"/>
</dbReference>
<evidence type="ECO:0000259" key="6">
    <source>
        <dbReference type="PROSITE" id="PS50016"/>
    </source>
</evidence>
<evidence type="ECO:0008006" key="10">
    <source>
        <dbReference type="Google" id="ProtNLM"/>
    </source>
</evidence>
<evidence type="ECO:0000313" key="9">
    <source>
        <dbReference type="EMBL" id="CAE4595707.1"/>
    </source>
</evidence>
<dbReference type="AlphaFoldDB" id="A0A6V2CUL3"/>
<evidence type="ECO:0000256" key="3">
    <source>
        <dbReference type="ARBA" id="ARBA00022833"/>
    </source>
</evidence>
<dbReference type="SUPFAM" id="SSF57903">
    <property type="entry name" value="FYVE/PHD zinc finger"/>
    <property type="match status" value="1"/>
</dbReference>
<evidence type="ECO:0000259" key="7">
    <source>
        <dbReference type="PROSITE" id="PS51293"/>
    </source>
</evidence>
<feature type="region of interest" description="Disordered" evidence="5">
    <location>
        <begin position="23"/>
        <end position="59"/>
    </location>
</feature>
<dbReference type="InterPro" id="IPR019786">
    <property type="entry name" value="Zinc_finger_PHD-type_CS"/>
</dbReference>
<dbReference type="EMBL" id="HBNS01010966">
    <property type="protein sequence ID" value="CAE4595705.1"/>
    <property type="molecule type" value="Transcribed_RNA"/>
</dbReference>
<dbReference type="GO" id="GO:0008270">
    <property type="term" value="F:zinc ion binding"/>
    <property type="evidence" value="ECO:0007669"/>
    <property type="project" value="UniProtKB-KW"/>
</dbReference>
<dbReference type="Gene3D" id="1.10.10.60">
    <property type="entry name" value="Homeodomain-like"/>
    <property type="match status" value="1"/>
</dbReference>
<evidence type="ECO:0000256" key="2">
    <source>
        <dbReference type="ARBA" id="ARBA00022771"/>
    </source>
</evidence>
<dbReference type="EMBL" id="HBNS01010967">
    <property type="protein sequence ID" value="CAE4595707.1"/>
    <property type="molecule type" value="Transcribed_RNA"/>
</dbReference>
<organism evidence="8">
    <name type="scientific">Ditylum brightwellii</name>
    <dbReference type="NCBI Taxonomy" id="49249"/>
    <lineage>
        <taxon>Eukaryota</taxon>
        <taxon>Sar</taxon>
        <taxon>Stramenopiles</taxon>
        <taxon>Ochrophyta</taxon>
        <taxon>Bacillariophyta</taxon>
        <taxon>Mediophyceae</taxon>
        <taxon>Lithodesmiophycidae</taxon>
        <taxon>Lithodesmiales</taxon>
        <taxon>Lithodesmiaceae</taxon>
        <taxon>Ditylum</taxon>
    </lineage>
</organism>
<name>A0A6V2CUL3_9STRA</name>